<evidence type="ECO:0000256" key="5">
    <source>
        <dbReference type="SAM" id="MobiDB-lite"/>
    </source>
</evidence>
<dbReference type="GO" id="GO:0005829">
    <property type="term" value="C:cytosol"/>
    <property type="evidence" value="ECO:0007669"/>
    <property type="project" value="TreeGrafter"/>
</dbReference>
<keyword evidence="1" id="KW-0808">Transferase</keyword>
<dbReference type="Pfam" id="PF00069">
    <property type="entry name" value="Pkinase"/>
    <property type="match status" value="1"/>
</dbReference>
<dbReference type="Proteomes" id="UP000823749">
    <property type="component" value="Chromosome 6"/>
</dbReference>
<keyword evidence="2" id="KW-0547">Nucleotide-binding</keyword>
<gene>
    <name evidence="7" type="ORF">RHGRI_017529</name>
</gene>
<feature type="region of interest" description="Disordered" evidence="5">
    <location>
        <begin position="23"/>
        <end position="47"/>
    </location>
</feature>
<accession>A0AAV6JY47</accession>
<evidence type="ECO:0000256" key="3">
    <source>
        <dbReference type="ARBA" id="ARBA00022777"/>
    </source>
</evidence>
<evidence type="ECO:0000313" key="7">
    <source>
        <dbReference type="EMBL" id="KAG5545093.1"/>
    </source>
</evidence>
<evidence type="ECO:0000259" key="6">
    <source>
        <dbReference type="PROSITE" id="PS50011"/>
    </source>
</evidence>
<evidence type="ECO:0000256" key="1">
    <source>
        <dbReference type="ARBA" id="ARBA00022679"/>
    </source>
</evidence>
<dbReference type="PANTHER" id="PTHR11042">
    <property type="entry name" value="EUKARYOTIC TRANSLATION INITIATION FACTOR 2-ALPHA KINASE EIF2-ALPHA KINASE -RELATED"/>
    <property type="match status" value="1"/>
</dbReference>
<dbReference type="GO" id="GO:0005634">
    <property type="term" value="C:nucleus"/>
    <property type="evidence" value="ECO:0007669"/>
    <property type="project" value="TreeGrafter"/>
</dbReference>
<feature type="domain" description="Protein kinase" evidence="6">
    <location>
        <begin position="32"/>
        <end position="290"/>
    </location>
</feature>
<dbReference type="AlphaFoldDB" id="A0AAV6JY47"/>
<dbReference type="Gene3D" id="1.10.510.10">
    <property type="entry name" value="Transferase(Phosphotransferase) domain 1"/>
    <property type="match status" value="1"/>
</dbReference>
<evidence type="ECO:0000313" key="8">
    <source>
        <dbReference type="Proteomes" id="UP000823749"/>
    </source>
</evidence>
<dbReference type="PROSITE" id="PS50011">
    <property type="entry name" value="PROTEIN_KINASE_DOM"/>
    <property type="match status" value="1"/>
</dbReference>
<organism evidence="7 8">
    <name type="scientific">Rhododendron griersonianum</name>
    <dbReference type="NCBI Taxonomy" id="479676"/>
    <lineage>
        <taxon>Eukaryota</taxon>
        <taxon>Viridiplantae</taxon>
        <taxon>Streptophyta</taxon>
        <taxon>Embryophyta</taxon>
        <taxon>Tracheophyta</taxon>
        <taxon>Spermatophyta</taxon>
        <taxon>Magnoliopsida</taxon>
        <taxon>eudicotyledons</taxon>
        <taxon>Gunneridae</taxon>
        <taxon>Pentapetalae</taxon>
        <taxon>asterids</taxon>
        <taxon>Ericales</taxon>
        <taxon>Ericaceae</taxon>
        <taxon>Ericoideae</taxon>
        <taxon>Rhodoreae</taxon>
        <taxon>Rhododendron</taxon>
    </lineage>
</organism>
<dbReference type="SMART" id="SM00220">
    <property type="entry name" value="S_TKc"/>
    <property type="match status" value="1"/>
</dbReference>
<keyword evidence="3" id="KW-0418">Kinase</keyword>
<keyword evidence="4" id="KW-0067">ATP-binding</keyword>
<comment type="caution">
    <text evidence="7">The sequence shown here is derived from an EMBL/GenBank/DDBJ whole genome shotgun (WGS) entry which is preliminary data.</text>
</comment>
<dbReference type="InterPro" id="IPR050339">
    <property type="entry name" value="CC_SR_Kinase"/>
</dbReference>
<proteinExistence type="predicted"/>
<dbReference type="EMBL" id="JACTNZ010000006">
    <property type="protein sequence ID" value="KAG5545093.1"/>
    <property type="molecule type" value="Genomic_DNA"/>
</dbReference>
<evidence type="ECO:0000256" key="2">
    <source>
        <dbReference type="ARBA" id="ARBA00022741"/>
    </source>
</evidence>
<dbReference type="PANTHER" id="PTHR11042:SF136">
    <property type="entry name" value="EIF-2-ALPHA KINASE GCN2"/>
    <property type="match status" value="1"/>
</dbReference>
<sequence>MLIVTINTVATDVDDGGGKVTIDVNDGGEGDDEGVSGGGSGDGGRRRAAMEGENLTMVVAVMDYNEGRRQGGGVHWQRGRGVHWRRRHGLRTGYIVEQSSSAEESSSEDSVKANTKLYIQMKFCPEMLQELLESYRKSKTFLDNKTIWQYFCQIVEGVHHIHEKSFVHRYLTRSNIFLDDTKNIQIDDFGLATFLQDRSCGVAGNPLYIAPELQEEYAQVSDKADIFSLGLLLCDLIYQFGTDGERISVFAKLRQSDFPKEPTILGELLALTPSPCPSAFEILQKDLPWRELGLDYARHLANKMKTLQTKVCGLTSEIEELKKMIHQHCRALDASFWANDELTYF</sequence>
<dbReference type="InterPro" id="IPR011009">
    <property type="entry name" value="Kinase-like_dom_sf"/>
</dbReference>
<reference evidence="7 8" key="1">
    <citation type="submission" date="2020-08" db="EMBL/GenBank/DDBJ databases">
        <title>Plant Genome Project.</title>
        <authorList>
            <person name="Zhang R.-G."/>
        </authorList>
    </citation>
    <scope>NUCLEOTIDE SEQUENCE [LARGE SCALE GENOMIC DNA]</scope>
    <source>
        <strain evidence="7">WSP0</strain>
        <tissue evidence="7">Leaf</tissue>
    </source>
</reference>
<dbReference type="GO" id="GO:0004694">
    <property type="term" value="F:eukaryotic translation initiation factor 2alpha kinase activity"/>
    <property type="evidence" value="ECO:0007669"/>
    <property type="project" value="TreeGrafter"/>
</dbReference>
<dbReference type="InterPro" id="IPR000719">
    <property type="entry name" value="Prot_kinase_dom"/>
</dbReference>
<protein>
    <recommendedName>
        <fullName evidence="6">Protein kinase domain-containing protein</fullName>
    </recommendedName>
</protein>
<evidence type="ECO:0000256" key="4">
    <source>
        <dbReference type="ARBA" id="ARBA00022840"/>
    </source>
</evidence>
<dbReference type="GO" id="GO:0005524">
    <property type="term" value="F:ATP binding"/>
    <property type="evidence" value="ECO:0007669"/>
    <property type="project" value="UniProtKB-KW"/>
</dbReference>
<name>A0AAV6JY47_9ERIC</name>
<dbReference type="Gene3D" id="3.30.200.20">
    <property type="entry name" value="Phosphorylase Kinase, domain 1"/>
    <property type="match status" value="1"/>
</dbReference>
<dbReference type="SUPFAM" id="SSF56112">
    <property type="entry name" value="Protein kinase-like (PK-like)"/>
    <property type="match status" value="1"/>
</dbReference>
<keyword evidence="8" id="KW-1185">Reference proteome</keyword>